<evidence type="ECO:0000313" key="2">
    <source>
        <dbReference type="Proteomes" id="UP000010077"/>
    </source>
</evidence>
<dbReference type="EMBL" id="CP003539">
    <property type="protein sequence ID" value="AFX99462.1"/>
    <property type="molecule type" value="Genomic_DNA"/>
</dbReference>
<dbReference type="Proteomes" id="UP000010077">
    <property type="component" value="Chromosome"/>
</dbReference>
<protein>
    <submittedName>
        <fullName evidence="1">Uncharacterized protein</fullName>
    </submittedName>
</protein>
<accession>K7YPM9</accession>
<sequence length="58" mass="6595">MQSIIFFNLFICIHKGGSYGATKRYALNLTDNIYLAGCVCLMNQITRVILELSIYFKA</sequence>
<evidence type="ECO:0000313" key="1">
    <source>
        <dbReference type="EMBL" id="AFX99462.1"/>
    </source>
</evidence>
<dbReference type="AlphaFoldDB" id="K7YPM9"/>
<reference evidence="1 2" key="1">
    <citation type="journal article" date="2012" name="Proc. Natl. Acad. Sci. U.S.A.">
        <title>Genome streamlining and chemical defense in a coral reef symbiosis.</title>
        <authorList>
            <person name="Kwan J.C."/>
            <person name="Donia M.S."/>
            <person name="Han A.W."/>
            <person name="Hirose E."/>
            <person name="Haygood M.G."/>
            <person name="Schmidt E.W."/>
        </authorList>
    </citation>
    <scope>NUCLEOTIDE SEQUENCE [LARGE SCALE GENOMIC DNA]</scope>
    <source>
        <strain evidence="1 2">L2</strain>
    </source>
</reference>
<gene>
    <name evidence="1" type="ORF">A1OE_1289</name>
</gene>
<keyword evidence="2" id="KW-1185">Reference proteome</keyword>
<dbReference type="KEGG" id="thal:A1OE_1289"/>
<organism evidence="1 2">
    <name type="scientific">Candidatus Endolissoclinum faulkneri L2</name>
    <dbReference type="NCBI Taxonomy" id="1193729"/>
    <lineage>
        <taxon>Bacteria</taxon>
        <taxon>Pseudomonadati</taxon>
        <taxon>Pseudomonadota</taxon>
        <taxon>Alphaproteobacteria</taxon>
        <taxon>Rhodospirillales</taxon>
        <taxon>Rhodospirillaceae</taxon>
        <taxon>Candidatus Endolissoclinum</taxon>
    </lineage>
</organism>
<name>K7YPM9_9PROT</name>
<dbReference type="HOGENOM" id="CLU_2970821_0_0_5"/>
<proteinExistence type="predicted"/>